<proteinExistence type="predicted"/>
<dbReference type="EMBL" id="CZKA01000029">
    <property type="protein sequence ID" value="CUR56458.1"/>
    <property type="molecule type" value="Genomic_DNA"/>
</dbReference>
<dbReference type="AlphaFoldDB" id="A0A2P2C359"/>
<reference evidence="2" key="1">
    <citation type="submission" date="2015-08" db="EMBL/GenBank/DDBJ databases">
        <authorList>
            <person name="Babu N.S."/>
            <person name="Beckwith C.J."/>
            <person name="Beseler K.G."/>
            <person name="Brison A."/>
            <person name="Carone J.V."/>
            <person name="Caskin T.P."/>
            <person name="Diamond M."/>
            <person name="Durham M.E."/>
            <person name="Foxe J.M."/>
            <person name="Go M."/>
            <person name="Henderson B.A."/>
            <person name="Jones I.B."/>
            <person name="McGettigan J.A."/>
            <person name="Micheletti S.J."/>
            <person name="Nasrallah M.E."/>
            <person name="Ortiz D."/>
            <person name="Piller C.R."/>
            <person name="Privatt S.R."/>
            <person name="Schneider S.L."/>
            <person name="Sharp S."/>
            <person name="Smith T.C."/>
            <person name="Stanton J.D."/>
            <person name="Ullery H.E."/>
            <person name="Wilson R.J."/>
            <person name="Serrano M.G."/>
            <person name="Buck G."/>
            <person name="Lee V."/>
            <person name="Wang Y."/>
            <person name="Carvalho R."/>
            <person name="Voegtly L."/>
            <person name="Shi R."/>
            <person name="Duckworth R."/>
            <person name="Johnson A."/>
            <person name="Loviza R."/>
            <person name="Walstead R."/>
            <person name="Shah Z."/>
            <person name="Kiflezghi M."/>
            <person name="Wade K."/>
            <person name="Ball S.L."/>
            <person name="Bradley K.W."/>
            <person name="Asai D.J."/>
            <person name="Bowman C.A."/>
            <person name="Russell D.A."/>
            <person name="Pope W.H."/>
            <person name="Jacobs-Sera D."/>
            <person name="Hendrix R.W."/>
            <person name="Hatfull G.F."/>
        </authorList>
    </citation>
    <scope>NUCLEOTIDE SEQUENCE</scope>
</reference>
<dbReference type="EC" id="3.1.1.3" evidence="2"/>
<dbReference type="CDD" id="cd01823">
    <property type="entry name" value="SEST_like"/>
    <property type="match status" value="1"/>
</dbReference>
<dbReference type="InterPro" id="IPR036514">
    <property type="entry name" value="SGNH_hydro_sf"/>
</dbReference>
<dbReference type="PANTHER" id="PTHR37981:SF1">
    <property type="entry name" value="SGNH HYDROLASE-TYPE ESTERASE DOMAIN-CONTAINING PROTEIN"/>
    <property type="match status" value="1"/>
</dbReference>
<protein>
    <submittedName>
        <fullName evidence="2">Putative Lipase 2</fullName>
        <ecNumber evidence="2">3.1.1.3</ecNumber>
    </submittedName>
</protein>
<dbReference type="InterPro" id="IPR013830">
    <property type="entry name" value="SGNH_hydro"/>
</dbReference>
<organism evidence="2">
    <name type="scientific">metagenome</name>
    <dbReference type="NCBI Taxonomy" id="256318"/>
    <lineage>
        <taxon>unclassified sequences</taxon>
        <taxon>metagenomes</taxon>
    </lineage>
</organism>
<gene>
    <name evidence="2" type="ORF">NOCA2350008</name>
</gene>
<dbReference type="PROSITE" id="PS51257">
    <property type="entry name" value="PROKAR_LIPOPROTEIN"/>
    <property type="match status" value="1"/>
</dbReference>
<keyword evidence="2" id="KW-0378">Hydrolase</keyword>
<dbReference type="SUPFAM" id="SSF52266">
    <property type="entry name" value="SGNH hydrolase"/>
    <property type="match status" value="1"/>
</dbReference>
<dbReference type="InterPro" id="IPR037460">
    <property type="entry name" value="SEST-like"/>
</dbReference>
<accession>A0A2P2C359</accession>
<dbReference type="PANTHER" id="PTHR37981">
    <property type="entry name" value="LIPASE 2"/>
    <property type="match status" value="1"/>
</dbReference>
<evidence type="ECO:0000259" key="1">
    <source>
        <dbReference type="Pfam" id="PF13472"/>
    </source>
</evidence>
<dbReference type="GO" id="GO:0004806">
    <property type="term" value="F:triacylglycerol lipase activity"/>
    <property type="evidence" value="ECO:0007669"/>
    <property type="project" value="UniProtKB-EC"/>
</dbReference>
<dbReference type="Gene3D" id="3.40.50.1110">
    <property type="entry name" value="SGNH hydrolase"/>
    <property type="match status" value="1"/>
</dbReference>
<dbReference type="Pfam" id="PF13472">
    <property type="entry name" value="Lipase_GDSL_2"/>
    <property type="match status" value="1"/>
</dbReference>
<name>A0A2P2C359_9ZZZZ</name>
<dbReference type="GO" id="GO:0019433">
    <property type="term" value="P:triglyceride catabolic process"/>
    <property type="evidence" value="ECO:0007669"/>
    <property type="project" value="TreeGrafter"/>
</dbReference>
<sequence length="305" mass="32106">MPAQDLRSPRRAGLATLVVAALLTALLAACSGTRGAPPPDSSGAPPTFTRYVALGDSYTAAPLVPELEPATGCFRSTRNYPALLVDLVTIDTSVDRSCSGADTPDLTRAQTTVAGRVPPQLAAVSPDTDLVTLGIGGNDFGVFATLIGVCTDLRRQDPTGSPCRHAMDDDGHDRLLTSLGRTQVRVTAAIRRIQRTAPEATIVVVGYPQIVPAQGTCPELLPLADGDYAYAHSVNHTLTLALHQAAAMTDSVYADVWSASEGHDICSQDPWINGQFTDFSLAQAYHPFAVEQAEVAELISRALGS</sequence>
<evidence type="ECO:0000313" key="2">
    <source>
        <dbReference type="EMBL" id="CUR56458.1"/>
    </source>
</evidence>
<feature type="domain" description="SGNH hydrolase-type esterase" evidence="1">
    <location>
        <begin position="53"/>
        <end position="287"/>
    </location>
</feature>